<dbReference type="GO" id="GO:0009307">
    <property type="term" value="P:DNA restriction-modification system"/>
    <property type="evidence" value="ECO:0007669"/>
    <property type="project" value="UniProtKB-KW"/>
</dbReference>
<dbReference type="InterPro" id="IPR000055">
    <property type="entry name" value="Restrct_endonuc_typeI_TRD"/>
</dbReference>
<dbReference type="Gene3D" id="3.90.220.20">
    <property type="entry name" value="DNA methylase specificity domains"/>
    <property type="match status" value="2"/>
</dbReference>
<comment type="similarity">
    <text evidence="1">Belongs to the type-I restriction system S methylase family.</text>
</comment>
<evidence type="ECO:0000256" key="3">
    <source>
        <dbReference type="ARBA" id="ARBA00023125"/>
    </source>
</evidence>
<reference evidence="6" key="1">
    <citation type="submission" date="2018-12" db="EMBL/GenBank/DDBJ databases">
        <title>Dusodibacter welbiota gen. nov., sp. nov., isolated from human faeces and emended description of the Oscillibacter genus.</title>
        <authorList>
            <person name="Le Roy T."/>
            <person name="Van der Smissen P."/>
            <person name="Delzenne N."/>
            <person name="Muccioli G."/>
            <person name="Collet J.F."/>
            <person name="Cani P.D."/>
        </authorList>
    </citation>
    <scope>NUCLEOTIDE SEQUENCE [LARGE SCALE GENOMIC DNA]</scope>
    <source>
        <strain evidence="6">J115</strain>
    </source>
</reference>
<gene>
    <name evidence="5" type="ORF">EIO64_15085</name>
</gene>
<proteinExistence type="inferred from homology"/>
<keyword evidence="2" id="KW-0680">Restriction system</keyword>
<evidence type="ECO:0000256" key="2">
    <source>
        <dbReference type="ARBA" id="ARBA00022747"/>
    </source>
</evidence>
<sequence>MKSNYEPLGKHIQLVDYRNSEEVTSTVLGISIDKEFMPSVANVIGTDLSRYKLISKGLFACNPMHVGRDERLPIALYEKDSPAIVSPAYFMFEIIDRDVLNEEYLMMWLRRPEFDRECWFMTDGSVRGGISWDDLCRIKLPVSSYARQCEIVGSYRAITDRIALKRAENDNLVELCKTEFMRTFATHPEYRDEQSDWFSQPLGKSLSRVAMGPFGSNIKTDCFVDRGVPVLNGDNISGYLLSERSFRYVEEEKANQLKNSIAFSGDIVITHRGTLGQVALVPDKTKFDRYVISQSQFLLTCDQRALLPEYVLFYFHTDAGRRKLLANDNTTGVPSIAKPTSYIKALHIPIPPIELQQNWAVLVSATLAAVADNNLEIEKLTGFAQTLLSGLSR</sequence>
<organism evidence="5 6">
    <name type="scientific">Dysosmobacter welbionis</name>
    <dbReference type="NCBI Taxonomy" id="2093857"/>
    <lineage>
        <taxon>Bacteria</taxon>
        <taxon>Bacillati</taxon>
        <taxon>Bacillota</taxon>
        <taxon>Clostridia</taxon>
        <taxon>Eubacteriales</taxon>
        <taxon>Oscillospiraceae</taxon>
        <taxon>Dysosmobacter</taxon>
    </lineage>
</organism>
<dbReference type="PANTHER" id="PTHR30408:SF12">
    <property type="entry name" value="TYPE I RESTRICTION ENZYME MJAVIII SPECIFICITY SUBUNIT"/>
    <property type="match status" value="1"/>
</dbReference>
<dbReference type="AlphaFoldDB" id="A0A4D7ALE6"/>
<keyword evidence="5" id="KW-0540">Nuclease</keyword>
<accession>A0A4D7ALE6</accession>
<dbReference type="InterPro" id="IPR044946">
    <property type="entry name" value="Restrct_endonuc_typeI_TRD_sf"/>
</dbReference>
<evidence type="ECO:0000259" key="4">
    <source>
        <dbReference type="Pfam" id="PF01420"/>
    </source>
</evidence>
<dbReference type="SUPFAM" id="SSF116734">
    <property type="entry name" value="DNA methylase specificity domain"/>
    <property type="match status" value="2"/>
</dbReference>
<keyword evidence="3" id="KW-0238">DNA-binding</keyword>
<dbReference type="GO" id="GO:0003677">
    <property type="term" value="F:DNA binding"/>
    <property type="evidence" value="ECO:0007669"/>
    <property type="project" value="UniProtKB-KW"/>
</dbReference>
<dbReference type="Pfam" id="PF01420">
    <property type="entry name" value="Methylase_S"/>
    <property type="match status" value="1"/>
</dbReference>
<dbReference type="EMBL" id="CP034413">
    <property type="protein sequence ID" value="QCI60374.1"/>
    <property type="molecule type" value="Genomic_DNA"/>
</dbReference>
<dbReference type="GO" id="GO:0004519">
    <property type="term" value="F:endonuclease activity"/>
    <property type="evidence" value="ECO:0007669"/>
    <property type="project" value="UniProtKB-KW"/>
</dbReference>
<evidence type="ECO:0000256" key="1">
    <source>
        <dbReference type="ARBA" id="ARBA00010923"/>
    </source>
</evidence>
<evidence type="ECO:0000313" key="6">
    <source>
        <dbReference type="Proteomes" id="UP000298642"/>
    </source>
</evidence>
<name>A0A4D7ALE6_9FIRM</name>
<feature type="domain" description="Type I restriction modification DNA specificity" evidence="4">
    <location>
        <begin position="252"/>
        <end position="360"/>
    </location>
</feature>
<keyword evidence="5" id="KW-0255">Endonuclease</keyword>
<dbReference type="EC" id="3.1.21.-" evidence="5"/>
<dbReference type="InterPro" id="IPR052021">
    <property type="entry name" value="Type-I_RS_S_subunit"/>
</dbReference>
<dbReference type="Proteomes" id="UP000298642">
    <property type="component" value="Chromosome"/>
</dbReference>
<dbReference type="PANTHER" id="PTHR30408">
    <property type="entry name" value="TYPE-1 RESTRICTION ENZYME ECOKI SPECIFICITY PROTEIN"/>
    <property type="match status" value="1"/>
</dbReference>
<keyword evidence="6" id="KW-1185">Reference proteome</keyword>
<protein>
    <submittedName>
        <fullName evidence="5">Restriction endonuclease subunit S</fullName>
        <ecNumber evidence="5">3.1.21.-</ecNumber>
    </submittedName>
</protein>
<dbReference type="RefSeq" id="WP_136891592.1">
    <property type="nucleotide sequence ID" value="NZ_CP034413.3"/>
</dbReference>
<dbReference type="KEGG" id="obj:EIO64_15085"/>
<keyword evidence="5" id="KW-0378">Hydrolase</keyword>
<dbReference type="GO" id="GO:0016787">
    <property type="term" value="F:hydrolase activity"/>
    <property type="evidence" value="ECO:0007669"/>
    <property type="project" value="UniProtKB-KW"/>
</dbReference>
<evidence type="ECO:0000313" key="5">
    <source>
        <dbReference type="EMBL" id="QCI60374.1"/>
    </source>
</evidence>
<dbReference type="REBASE" id="311141">
    <property type="entry name" value="S3.ObaJ115ORF15090P"/>
</dbReference>